<dbReference type="Proteomes" id="UP000054529">
    <property type="component" value="Unassembled WGS sequence"/>
</dbReference>
<evidence type="ECO:0000256" key="1">
    <source>
        <dbReference type="ARBA" id="ARBA00010761"/>
    </source>
</evidence>
<dbReference type="InterPro" id="IPR005704">
    <property type="entry name" value="Ribosomal_uS3_bac-typ"/>
</dbReference>
<dbReference type="Gene3D" id="3.30.1140.32">
    <property type="entry name" value="Ribosomal protein S3, C-terminal domain"/>
    <property type="match status" value="1"/>
</dbReference>
<dbReference type="FunFam" id="3.30.1140.32:FF:000002">
    <property type="entry name" value="30S ribosomal protein S3"/>
    <property type="match status" value="1"/>
</dbReference>
<dbReference type="EMBL" id="AWXV01000002">
    <property type="protein sequence ID" value="KIE64139.1"/>
    <property type="molecule type" value="Genomic_DNA"/>
</dbReference>
<dbReference type="PANTHER" id="PTHR11760:SF19">
    <property type="entry name" value="SMALL RIBOSOMAL SUBUNIT PROTEIN US3C"/>
    <property type="match status" value="1"/>
</dbReference>
<dbReference type="CDD" id="cd02412">
    <property type="entry name" value="KH-II_30S_S3"/>
    <property type="match status" value="1"/>
</dbReference>
<dbReference type="InterPro" id="IPR009019">
    <property type="entry name" value="KH_sf_prok-type"/>
</dbReference>
<dbReference type="FunFam" id="3.30.300.20:FF:000001">
    <property type="entry name" value="30S ribosomal protein S3"/>
    <property type="match status" value="1"/>
</dbReference>
<evidence type="ECO:0000256" key="4">
    <source>
        <dbReference type="ARBA" id="ARBA00022980"/>
    </source>
</evidence>
<dbReference type="PANTHER" id="PTHR11760">
    <property type="entry name" value="30S/40S RIBOSOMAL PROTEIN S3"/>
    <property type="match status" value="1"/>
</dbReference>
<evidence type="ECO:0000256" key="7">
    <source>
        <dbReference type="ARBA" id="ARBA00035257"/>
    </source>
</evidence>
<name>A0A0C1V6R9_9ENTR</name>
<keyword evidence="3 8" id="KW-0694">RNA-binding</keyword>
<dbReference type="GO" id="GO:0003735">
    <property type="term" value="F:structural constituent of ribosome"/>
    <property type="evidence" value="ECO:0007669"/>
    <property type="project" value="InterPro"/>
</dbReference>
<dbReference type="Pfam" id="PF07650">
    <property type="entry name" value="KH_2"/>
    <property type="match status" value="1"/>
</dbReference>
<dbReference type="NCBIfam" id="TIGR01009">
    <property type="entry name" value="rpsC_bact"/>
    <property type="match status" value="1"/>
</dbReference>
<evidence type="ECO:0000313" key="11">
    <source>
        <dbReference type="EMBL" id="KIE64139.1"/>
    </source>
</evidence>
<accession>A0A0C1V6R9</accession>
<evidence type="ECO:0000256" key="6">
    <source>
        <dbReference type="ARBA" id="ARBA00024998"/>
    </source>
</evidence>
<dbReference type="InterPro" id="IPR018280">
    <property type="entry name" value="Ribosomal_uS3_CS"/>
</dbReference>
<dbReference type="InterPro" id="IPR057258">
    <property type="entry name" value="Ribosomal_uS3"/>
</dbReference>
<evidence type="ECO:0000256" key="8">
    <source>
        <dbReference type="HAMAP-Rule" id="MF_01309"/>
    </source>
</evidence>
<gene>
    <name evidence="8" type="primary">rpsC</name>
    <name evidence="11" type="ORF">P689_119110</name>
</gene>
<dbReference type="SUPFAM" id="SSF54814">
    <property type="entry name" value="Prokaryotic type KH domain (KH-domain type II)"/>
    <property type="match status" value="1"/>
</dbReference>
<evidence type="ECO:0000256" key="2">
    <source>
        <dbReference type="ARBA" id="ARBA00022730"/>
    </source>
</evidence>
<dbReference type="PATRIC" id="fig|1401651.3.peg.139"/>
<keyword evidence="5 8" id="KW-0687">Ribonucleoprotein</keyword>
<comment type="similarity">
    <text evidence="1 8 9">Belongs to the universal ribosomal protein uS3 family.</text>
</comment>
<keyword evidence="2 8" id="KW-0699">rRNA-binding</keyword>
<dbReference type="GO" id="GO:0006412">
    <property type="term" value="P:translation"/>
    <property type="evidence" value="ECO:0007669"/>
    <property type="project" value="UniProtKB-UniRule"/>
</dbReference>
<comment type="subunit">
    <text evidence="8">Part of the 30S ribosomal subunit. Forms a tight complex with proteins S10 and S14.</text>
</comment>
<dbReference type="GO" id="GO:0003729">
    <property type="term" value="F:mRNA binding"/>
    <property type="evidence" value="ECO:0007669"/>
    <property type="project" value="UniProtKB-UniRule"/>
</dbReference>
<protein>
    <recommendedName>
        <fullName evidence="7 8">Small ribosomal subunit protein uS3</fullName>
    </recommendedName>
</protein>
<evidence type="ECO:0000259" key="10">
    <source>
        <dbReference type="PROSITE" id="PS50823"/>
    </source>
</evidence>
<evidence type="ECO:0000256" key="3">
    <source>
        <dbReference type="ARBA" id="ARBA00022884"/>
    </source>
</evidence>
<dbReference type="PROSITE" id="PS50823">
    <property type="entry name" value="KH_TYPE_2"/>
    <property type="match status" value="1"/>
</dbReference>
<evidence type="ECO:0000313" key="12">
    <source>
        <dbReference type="Proteomes" id="UP000054529"/>
    </source>
</evidence>
<dbReference type="InterPro" id="IPR015946">
    <property type="entry name" value="KH_dom-like_a/b"/>
</dbReference>
<dbReference type="Pfam" id="PF00189">
    <property type="entry name" value="Ribosomal_S3_C"/>
    <property type="match status" value="1"/>
</dbReference>
<organism evidence="11 12">
    <name type="scientific">Candidatus Riesia pediculischaeffi PTSU</name>
    <dbReference type="NCBI Taxonomy" id="1401651"/>
    <lineage>
        <taxon>Bacteria</taxon>
        <taxon>Pseudomonadati</taxon>
        <taxon>Pseudomonadota</taxon>
        <taxon>Gammaproteobacteria</taxon>
        <taxon>Enterobacterales</taxon>
        <taxon>Enterobacteriaceae</taxon>
        <taxon>Candidatus Riesia</taxon>
    </lineage>
</organism>
<comment type="caution">
    <text evidence="11">The sequence shown here is derived from an EMBL/GenBank/DDBJ whole genome shotgun (WGS) entry which is preliminary data.</text>
</comment>
<feature type="domain" description="KH type-2" evidence="10">
    <location>
        <begin position="39"/>
        <end position="107"/>
    </location>
</feature>
<sequence>MGQKVHPNGLRLGIVKSWNSTWYAEKKMFSNHLISDFQVRKYLKNFLRKASVSKIFIERHSKNIRVTIHSARPGIIIGKKGEDIDKLRKRITKITGVSSQVNIFEIRKPELDAHLVAKNIASQIEKRIVFRRVMKRAIQNTMRSGAKGIKIEISGRLGGAEIARTEWNREGRIPLHTLRADIDFNTSKAKTTYGIIGIKVWIFRGEILGNSLESRKFGKHFHITKKKISRR</sequence>
<dbReference type="OrthoDB" id="9806396at2"/>
<keyword evidence="4 8" id="KW-0689">Ribosomal protein</keyword>
<dbReference type="SMART" id="SM00322">
    <property type="entry name" value="KH"/>
    <property type="match status" value="1"/>
</dbReference>
<dbReference type="InterPro" id="IPR036419">
    <property type="entry name" value="Ribosomal_S3_C_sf"/>
</dbReference>
<dbReference type="GO" id="GO:0022627">
    <property type="term" value="C:cytosolic small ribosomal subunit"/>
    <property type="evidence" value="ECO:0007669"/>
    <property type="project" value="TreeGrafter"/>
</dbReference>
<dbReference type="AlphaFoldDB" id="A0A0C1V6R9"/>
<evidence type="ECO:0000256" key="9">
    <source>
        <dbReference type="RuleBase" id="RU003624"/>
    </source>
</evidence>
<dbReference type="HAMAP" id="MF_01309_B">
    <property type="entry name" value="Ribosomal_uS3_B"/>
    <property type="match status" value="1"/>
</dbReference>
<evidence type="ECO:0000256" key="5">
    <source>
        <dbReference type="ARBA" id="ARBA00023274"/>
    </source>
</evidence>
<dbReference type="GO" id="GO:0019843">
    <property type="term" value="F:rRNA binding"/>
    <property type="evidence" value="ECO:0007669"/>
    <property type="project" value="UniProtKB-UniRule"/>
</dbReference>
<proteinExistence type="inferred from homology"/>
<dbReference type="InterPro" id="IPR004087">
    <property type="entry name" value="KH_dom"/>
</dbReference>
<dbReference type="SUPFAM" id="SSF54821">
    <property type="entry name" value="Ribosomal protein S3 C-terminal domain"/>
    <property type="match status" value="1"/>
</dbReference>
<dbReference type="Gene3D" id="3.30.300.20">
    <property type="match status" value="1"/>
</dbReference>
<dbReference type="PROSITE" id="PS00548">
    <property type="entry name" value="RIBOSOMAL_S3"/>
    <property type="match status" value="1"/>
</dbReference>
<reference evidence="11 12" key="1">
    <citation type="journal article" date="2014" name="G3 (Bethesda)">
        <title>Genome sequence of Candidatus Riesia pediculischaeffi, endosymbiont of chimpanzee lice, and genomic comparison of recently acquired endosymbionts from human and chimpanzee lice.</title>
        <authorList>
            <person name="Boyd B.M."/>
            <person name="Allen J.M."/>
            <person name="de Crecy-Lagard V."/>
            <person name="Reed D.L."/>
        </authorList>
    </citation>
    <scope>NUCLEOTIDE SEQUENCE [LARGE SCALE GENOMIC DNA]</scope>
    <source>
        <strain evidence="11 12">PTSU</strain>
    </source>
</reference>
<dbReference type="RefSeq" id="WP_039719521.1">
    <property type="nucleotide sequence ID" value="NZ_AWXV01000002.1"/>
</dbReference>
<dbReference type="InterPro" id="IPR001351">
    <property type="entry name" value="Ribosomal_uS3_C"/>
</dbReference>
<dbReference type="HOGENOM" id="CLU_058591_0_2_6"/>
<dbReference type="InterPro" id="IPR004044">
    <property type="entry name" value="KH_dom_type_2"/>
</dbReference>
<comment type="function">
    <text evidence="6 8">Binds the lower part of the 30S subunit head. Binds mRNA in the 70S ribosome, positioning it for translation.</text>
</comment>